<organism evidence="2 3">
    <name type="scientific">Caerostris extrusa</name>
    <name type="common">Bark spider</name>
    <name type="synonym">Caerostris bankana</name>
    <dbReference type="NCBI Taxonomy" id="172846"/>
    <lineage>
        <taxon>Eukaryota</taxon>
        <taxon>Metazoa</taxon>
        <taxon>Ecdysozoa</taxon>
        <taxon>Arthropoda</taxon>
        <taxon>Chelicerata</taxon>
        <taxon>Arachnida</taxon>
        <taxon>Araneae</taxon>
        <taxon>Araneomorphae</taxon>
        <taxon>Entelegynae</taxon>
        <taxon>Araneoidea</taxon>
        <taxon>Araneidae</taxon>
        <taxon>Caerostris</taxon>
    </lineage>
</organism>
<evidence type="ECO:0000256" key="1">
    <source>
        <dbReference type="SAM" id="Phobius"/>
    </source>
</evidence>
<keyword evidence="1" id="KW-0472">Membrane</keyword>
<name>A0AAV4PHZ8_CAEEX</name>
<sequence length="102" mass="12016">MFKIHLYLLSSLAREFLLSFTARRSAFFLICCCLGITSLIEFLESKQFTRSNLPKIPFHWTVLLTLNVRRRGGYEITHEDPFIFLVLEILKGLSKRRDHHGF</sequence>
<comment type="caution">
    <text evidence="2">The sequence shown here is derived from an EMBL/GenBank/DDBJ whole genome shotgun (WGS) entry which is preliminary data.</text>
</comment>
<gene>
    <name evidence="2" type="ORF">CEXT_99071</name>
</gene>
<evidence type="ECO:0000313" key="2">
    <source>
        <dbReference type="EMBL" id="GIX96730.1"/>
    </source>
</evidence>
<dbReference type="EMBL" id="BPLR01004686">
    <property type="protein sequence ID" value="GIX96730.1"/>
    <property type="molecule type" value="Genomic_DNA"/>
</dbReference>
<protein>
    <submittedName>
        <fullName evidence="2">Uncharacterized protein</fullName>
    </submittedName>
</protein>
<keyword evidence="1" id="KW-0812">Transmembrane</keyword>
<proteinExistence type="predicted"/>
<keyword evidence="1" id="KW-1133">Transmembrane helix</keyword>
<reference evidence="2 3" key="1">
    <citation type="submission" date="2021-06" db="EMBL/GenBank/DDBJ databases">
        <title>Caerostris extrusa draft genome.</title>
        <authorList>
            <person name="Kono N."/>
            <person name="Arakawa K."/>
        </authorList>
    </citation>
    <scope>NUCLEOTIDE SEQUENCE [LARGE SCALE GENOMIC DNA]</scope>
</reference>
<keyword evidence="3" id="KW-1185">Reference proteome</keyword>
<dbReference type="AlphaFoldDB" id="A0AAV4PHZ8"/>
<feature type="transmembrane region" description="Helical" evidence="1">
    <location>
        <begin position="25"/>
        <end position="43"/>
    </location>
</feature>
<evidence type="ECO:0000313" key="3">
    <source>
        <dbReference type="Proteomes" id="UP001054945"/>
    </source>
</evidence>
<dbReference type="Proteomes" id="UP001054945">
    <property type="component" value="Unassembled WGS sequence"/>
</dbReference>
<accession>A0AAV4PHZ8</accession>